<accession>A0AAN0T996</accession>
<evidence type="ECO:0000313" key="1">
    <source>
        <dbReference type="EMBL" id="AJO24259.1"/>
    </source>
</evidence>
<protein>
    <submittedName>
        <fullName evidence="1">Uncharacterized protein</fullName>
    </submittedName>
</protein>
<dbReference type="Proteomes" id="UP000032024">
    <property type="component" value="Chromosome"/>
</dbReference>
<name>A0AAN0T996_HEYCO</name>
<reference evidence="2" key="1">
    <citation type="submission" date="2015-01" db="EMBL/GenBank/DDBJ databases">
        <title>Comparative genome analysis of Bacillus coagulans HM-08, Clostridium butyricum HM-68, Bacillus subtilis HM-66 and Bacillus paralicheniformis BL-09.</title>
        <authorList>
            <person name="Zhang H."/>
        </authorList>
    </citation>
    <scope>NUCLEOTIDE SEQUENCE [LARGE SCALE GENOMIC DNA]</scope>
    <source>
        <strain evidence="2">HM-08</strain>
    </source>
</reference>
<sequence>MAIQGLKKKQHMEVHHAILYEGWEINGKRGFLRQPHSHHEDGSHSDILG</sequence>
<proteinExistence type="predicted"/>
<organism evidence="1 2">
    <name type="scientific">Heyndrickxia coagulans</name>
    <name type="common">Weizmannia coagulans</name>
    <dbReference type="NCBI Taxonomy" id="1398"/>
    <lineage>
        <taxon>Bacteria</taxon>
        <taxon>Bacillati</taxon>
        <taxon>Bacillota</taxon>
        <taxon>Bacilli</taxon>
        <taxon>Bacillales</taxon>
        <taxon>Bacillaceae</taxon>
        <taxon>Heyndrickxia</taxon>
    </lineage>
</organism>
<dbReference type="EMBL" id="CP010525">
    <property type="protein sequence ID" value="AJO24259.1"/>
    <property type="molecule type" value="Genomic_DNA"/>
</dbReference>
<evidence type="ECO:0000313" key="2">
    <source>
        <dbReference type="Proteomes" id="UP000032024"/>
    </source>
</evidence>
<dbReference type="AlphaFoldDB" id="A0AAN0T996"/>
<gene>
    <name evidence="1" type="ORF">SB48_HM08orf05541</name>
</gene>
<keyword evidence="2" id="KW-1185">Reference proteome</keyword>